<dbReference type="PIRSF" id="PIRSF036289">
    <property type="entry name" value="Glycosyl_hydrolase_malt_phosph"/>
    <property type="match status" value="1"/>
</dbReference>
<dbReference type="AlphaFoldDB" id="A0A0R1NCJ0"/>
<dbReference type="InterPro" id="IPR005196">
    <property type="entry name" value="Glyco_hydro_65_N"/>
</dbReference>
<dbReference type="SUPFAM" id="SSF74650">
    <property type="entry name" value="Galactose mutarotase-like"/>
    <property type="match status" value="1"/>
</dbReference>
<accession>A0A0R1NCJ0</accession>
<feature type="domain" description="Glycoside hydrolase family 65 central catalytic" evidence="6">
    <location>
        <begin position="320"/>
        <end position="698"/>
    </location>
</feature>
<dbReference type="PANTHER" id="PTHR11051:SF8">
    <property type="entry name" value="PROTEIN-GLUCOSYLGALACTOSYLHYDROXYLYSINE GLUCOSIDASE"/>
    <property type="match status" value="1"/>
</dbReference>
<feature type="domain" description="Glycoside hydrolase family 65 C-terminal" evidence="7">
    <location>
        <begin position="709"/>
        <end position="769"/>
    </location>
</feature>
<feature type="active site" description="Proton donor" evidence="4">
    <location>
        <position position="497"/>
    </location>
</feature>
<protein>
    <submittedName>
        <fullName evidence="9">Trehalose maltose hydrolase, phosphorylase</fullName>
    </submittedName>
</protein>
<dbReference type="Pfam" id="PF03633">
    <property type="entry name" value="Glyco_hydro_65C"/>
    <property type="match status" value="1"/>
</dbReference>
<dbReference type="Gene3D" id="1.50.10.10">
    <property type="match status" value="1"/>
</dbReference>
<evidence type="ECO:0000256" key="4">
    <source>
        <dbReference type="PIRSR" id="PIRSR036289-50"/>
    </source>
</evidence>
<feature type="binding site" evidence="5">
    <location>
        <begin position="354"/>
        <end position="355"/>
    </location>
    <ligand>
        <name>substrate</name>
    </ligand>
</feature>
<dbReference type="RefSeq" id="WP_420806832.1">
    <property type="nucleotide sequence ID" value="NZ_AZEC01000001.1"/>
</dbReference>
<feature type="domain" description="Glycoside hydrolase family 65 N-terminal" evidence="8">
    <location>
        <begin position="18"/>
        <end position="256"/>
    </location>
</feature>
<keyword evidence="2" id="KW-0328">Glycosyltransferase</keyword>
<gene>
    <name evidence="9" type="ORF">FD09_GL000331</name>
</gene>
<keyword evidence="3" id="KW-0808">Transferase</keyword>
<evidence type="ECO:0000256" key="2">
    <source>
        <dbReference type="ARBA" id="ARBA00022676"/>
    </source>
</evidence>
<proteinExistence type="inferred from homology"/>
<organism evidence="9 10">
    <name type="scientific">Schleiferilactobacillus perolens DSM 12744</name>
    <dbReference type="NCBI Taxonomy" id="1423792"/>
    <lineage>
        <taxon>Bacteria</taxon>
        <taxon>Bacillati</taxon>
        <taxon>Bacillota</taxon>
        <taxon>Bacilli</taxon>
        <taxon>Lactobacillales</taxon>
        <taxon>Lactobacillaceae</taxon>
        <taxon>Schleiferilactobacillus</taxon>
    </lineage>
</organism>
<dbReference type="InterPro" id="IPR037018">
    <property type="entry name" value="GH65_N"/>
</dbReference>
<evidence type="ECO:0000256" key="1">
    <source>
        <dbReference type="ARBA" id="ARBA00006768"/>
    </source>
</evidence>
<dbReference type="GO" id="GO:0030246">
    <property type="term" value="F:carbohydrate binding"/>
    <property type="evidence" value="ECO:0007669"/>
    <property type="project" value="InterPro"/>
</dbReference>
<dbReference type="SUPFAM" id="SSF48208">
    <property type="entry name" value="Six-hairpin glycosidases"/>
    <property type="match status" value="1"/>
</dbReference>
<sequence length="783" mass="90065">MILASTIQYANNPWEVREASFDSRNLGKYETIFALGNGYMGSRAATEEHYVGEKRDTFINGTFDKFDADEVTELPNVPDVFQLRLRVHDQPLDLNTGCVTDYQRTLNLQTGELTRQFKWQFDDRQLNFHSSRFVSFHDRHVLGSQITITNDGSADLPLVFQSGIDGQQSNSGSQHFNDWEKRQYEGKVLQYVAKTNQSNILFVITAGQNVMVGKNSEIVKTRTLMPRRQLLQEFTIRLAPGESLVFEKNAAIFTSRDNDVLYPDKESLQQNGLQRVDQLMRDGYQNNLQASISAWQQKVWEKMPITIDSPDNMDQLSLNFARYHLHTMTPAHDERMNVGAKGLTGEGYKGHTFWDTEMFILPYFIFNFPDAARKLVKYRYLGLGGARRKAAANGFKGAQYPWESAWIDDGESTPVWGAADIITGKATKIWSGFIEQHITADVAYGMNEYMNATQDHQFAEHFGYEVILDTARFWTSRVEWHEDKQQYEICDVIGPDEYKEHADNNAFTNYMAHWNMQLALNLIDRLKQEEPLIYDRYDRKMDLVSLRQDLTDRLAKLYLPQPNTAGVIPEDDAYLSKQVLDLKPYLDGNDVGALFDHFNLDQVNDMQITKQADVILLLYLFEKQFPAQVKHANWDYYEPKTTHDSSLSMLTHTIFAADLGLKDQAEDFYERARLIDLGPNMKSSDEGIHAASIGGIWNMVIFGFGGVRYLAGQLRINPNLPEKWRSLDFRIWWHQQELHIHETQDQLIIKNLTGTAPVHFEHEGKEYSVDDTLTIGLKQTAPQ</sequence>
<keyword evidence="9" id="KW-0378">Hydrolase</keyword>
<evidence type="ECO:0000313" key="9">
    <source>
        <dbReference type="EMBL" id="KRL14675.1"/>
    </source>
</evidence>
<dbReference type="InterPro" id="IPR008928">
    <property type="entry name" value="6-hairpin_glycosidase_sf"/>
</dbReference>
<dbReference type="STRING" id="1423792.FD09_GL000331"/>
<dbReference type="GO" id="GO:0004553">
    <property type="term" value="F:hydrolase activity, hydrolyzing O-glycosyl compounds"/>
    <property type="evidence" value="ECO:0007669"/>
    <property type="project" value="TreeGrafter"/>
</dbReference>
<dbReference type="InterPro" id="IPR005195">
    <property type="entry name" value="Glyco_hydro_65_M"/>
</dbReference>
<dbReference type="InterPro" id="IPR011013">
    <property type="entry name" value="Gal_mutarotase_sf_dom"/>
</dbReference>
<evidence type="ECO:0000259" key="6">
    <source>
        <dbReference type="Pfam" id="PF03632"/>
    </source>
</evidence>
<dbReference type="InterPro" id="IPR012341">
    <property type="entry name" value="6hp_glycosidase-like_sf"/>
</dbReference>
<dbReference type="Proteomes" id="UP000051330">
    <property type="component" value="Unassembled WGS sequence"/>
</dbReference>
<evidence type="ECO:0000256" key="3">
    <source>
        <dbReference type="ARBA" id="ARBA00022679"/>
    </source>
</evidence>
<dbReference type="Gene3D" id="2.70.98.40">
    <property type="entry name" value="Glycoside hydrolase, family 65, N-terminal domain"/>
    <property type="match status" value="1"/>
</dbReference>
<dbReference type="Pfam" id="PF03636">
    <property type="entry name" value="Glyco_hydro_65N"/>
    <property type="match status" value="1"/>
</dbReference>
<dbReference type="InterPro" id="IPR005194">
    <property type="entry name" value="Glyco_hydro_65_C"/>
</dbReference>
<keyword evidence="10" id="KW-1185">Reference proteome</keyword>
<dbReference type="PANTHER" id="PTHR11051">
    <property type="entry name" value="GLYCOSYL HYDROLASE-RELATED"/>
    <property type="match status" value="1"/>
</dbReference>
<dbReference type="PATRIC" id="fig|1423792.3.peg.333"/>
<evidence type="ECO:0000313" key="10">
    <source>
        <dbReference type="Proteomes" id="UP000051330"/>
    </source>
</evidence>
<dbReference type="EMBL" id="AZEC01000001">
    <property type="protein sequence ID" value="KRL14675.1"/>
    <property type="molecule type" value="Genomic_DNA"/>
</dbReference>
<feature type="binding site" evidence="5">
    <location>
        <begin position="610"/>
        <end position="611"/>
    </location>
    <ligand>
        <name>substrate</name>
    </ligand>
</feature>
<dbReference type="Gene3D" id="2.60.420.10">
    <property type="entry name" value="Maltose phosphorylase, domain 3"/>
    <property type="match status" value="1"/>
</dbReference>
<evidence type="ECO:0000256" key="5">
    <source>
        <dbReference type="PIRSR" id="PIRSR036289-51"/>
    </source>
</evidence>
<dbReference type="GO" id="GO:0016757">
    <property type="term" value="F:glycosyltransferase activity"/>
    <property type="evidence" value="ECO:0007669"/>
    <property type="project" value="UniProtKB-KW"/>
</dbReference>
<dbReference type="Pfam" id="PF03632">
    <property type="entry name" value="Glyco_hydro_65m"/>
    <property type="match status" value="1"/>
</dbReference>
<name>A0A0R1NCJ0_9LACO</name>
<dbReference type="GO" id="GO:0005975">
    <property type="term" value="P:carbohydrate metabolic process"/>
    <property type="evidence" value="ECO:0007669"/>
    <property type="project" value="InterPro"/>
</dbReference>
<comment type="similarity">
    <text evidence="1">Belongs to the glycosyl hydrolase 65 family.</text>
</comment>
<dbReference type="InterPro" id="IPR017045">
    <property type="entry name" value="Malt_Pase/Glycosyl_Hdrlase"/>
</dbReference>
<comment type="caution">
    <text evidence="9">The sequence shown here is derived from an EMBL/GenBank/DDBJ whole genome shotgun (WGS) entry which is preliminary data.</text>
</comment>
<evidence type="ECO:0000259" key="8">
    <source>
        <dbReference type="Pfam" id="PF03636"/>
    </source>
</evidence>
<reference evidence="9 10" key="1">
    <citation type="journal article" date="2015" name="Genome Announc.">
        <title>Expanding the biotechnology potential of lactobacilli through comparative genomics of 213 strains and associated genera.</title>
        <authorList>
            <person name="Sun Z."/>
            <person name="Harris H.M."/>
            <person name="McCann A."/>
            <person name="Guo C."/>
            <person name="Argimon S."/>
            <person name="Zhang W."/>
            <person name="Yang X."/>
            <person name="Jeffery I.B."/>
            <person name="Cooney J.C."/>
            <person name="Kagawa T.F."/>
            <person name="Liu W."/>
            <person name="Song Y."/>
            <person name="Salvetti E."/>
            <person name="Wrobel A."/>
            <person name="Rasinkangas P."/>
            <person name="Parkhill J."/>
            <person name="Rea M.C."/>
            <person name="O'Sullivan O."/>
            <person name="Ritari J."/>
            <person name="Douillard F.P."/>
            <person name="Paul Ross R."/>
            <person name="Yang R."/>
            <person name="Briner A.E."/>
            <person name="Felis G.E."/>
            <person name="de Vos W.M."/>
            <person name="Barrangou R."/>
            <person name="Klaenhammer T.R."/>
            <person name="Caufield P.W."/>
            <person name="Cui Y."/>
            <person name="Zhang H."/>
            <person name="O'Toole P.W."/>
        </authorList>
    </citation>
    <scope>NUCLEOTIDE SEQUENCE [LARGE SCALE GENOMIC DNA]</scope>
    <source>
        <strain evidence="9 10">DSM 12744</strain>
    </source>
</reference>
<evidence type="ECO:0000259" key="7">
    <source>
        <dbReference type="Pfam" id="PF03633"/>
    </source>
</evidence>